<name>A0A450TA44_9GAMM</name>
<reference evidence="2" key="1">
    <citation type="submission" date="2019-02" db="EMBL/GenBank/DDBJ databases">
        <authorList>
            <person name="Gruber-Vodicka R. H."/>
            <person name="Seah K. B. B."/>
        </authorList>
    </citation>
    <scope>NUCLEOTIDE SEQUENCE</scope>
    <source>
        <strain evidence="2">BECK_DK47</strain>
    </source>
</reference>
<sequence>MDTANIGPSGFRSFPHALRAGTRKRRACAAYPKHLGSRTSARGNRKRQIHG</sequence>
<protein>
    <submittedName>
        <fullName evidence="2">Uncharacterized protein</fullName>
    </submittedName>
</protein>
<dbReference type="EMBL" id="CAADEX010000127">
    <property type="protein sequence ID" value="VFJ63561.1"/>
    <property type="molecule type" value="Genomic_DNA"/>
</dbReference>
<evidence type="ECO:0000313" key="2">
    <source>
        <dbReference type="EMBL" id="VFJ63561.1"/>
    </source>
</evidence>
<accession>A0A450TA44</accession>
<feature type="region of interest" description="Disordered" evidence="1">
    <location>
        <begin position="25"/>
        <end position="51"/>
    </location>
</feature>
<organism evidence="2">
    <name type="scientific">Candidatus Kentrum sp. DK</name>
    <dbReference type="NCBI Taxonomy" id="2126562"/>
    <lineage>
        <taxon>Bacteria</taxon>
        <taxon>Pseudomonadati</taxon>
        <taxon>Pseudomonadota</taxon>
        <taxon>Gammaproteobacteria</taxon>
        <taxon>Candidatus Kentrum</taxon>
    </lineage>
</organism>
<gene>
    <name evidence="2" type="ORF">BECKDK2373B_GA0170837_11279</name>
</gene>
<evidence type="ECO:0000256" key="1">
    <source>
        <dbReference type="SAM" id="MobiDB-lite"/>
    </source>
</evidence>
<proteinExistence type="predicted"/>
<dbReference type="AlphaFoldDB" id="A0A450TA44"/>